<reference evidence="2 3" key="1">
    <citation type="submission" date="2010-12" db="EMBL/GenBank/DDBJ databases">
        <authorList>
            <person name="Muzny D."/>
            <person name="Qin X."/>
            <person name="Deng J."/>
            <person name="Jiang H."/>
            <person name="Liu Y."/>
            <person name="Qu J."/>
            <person name="Song X.-Z."/>
            <person name="Zhang L."/>
            <person name="Thornton R."/>
            <person name="Coyle M."/>
            <person name="Francisco L."/>
            <person name="Jackson L."/>
            <person name="Javaid M."/>
            <person name="Korchina V."/>
            <person name="Kovar C."/>
            <person name="Mata R."/>
            <person name="Mathew T."/>
            <person name="Ngo R."/>
            <person name="Nguyen L."/>
            <person name="Nguyen N."/>
            <person name="Okwuonu G."/>
            <person name="Ongeri F."/>
            <person name="Pham C."/>
            <person name="Simmons D."/>
            <person name="Wilczek-Boney K."/>
            <person name="Hale W."/>
            <person name="Jakkamsetti A."/>
            <person name="Pham P."/>
            <person name="Ruth R."/>
            <person name="San Lucas F."/>
            <person name="Warren J."/>
            <person name="Zhang J."/>
            <person name="Zhao Z."/>
            <person name="Zhou C."/>
            <person name="Zhu D."/>
            <person name="Lee S."/>
            <person name="Bess C."/>
            <person name="Blankenburg K."/>
            <person name="Forbes L."/>
            <person name="Fu Q."/>
            <person name="Gubbala S."/>
            <person name="Hirani K."/>
            <person name="Jayaseelan J.C."/>
            <person name="Lara F."/>
            <person name="Munidasa M."/>
            <person name="Palculict T."/>
            <person name="Patil S."/>
            <person name="Pu L.-L."/>
            <person name="Saada N."/>
            <person name="Tang L."/>
            <person name="Weissenberger G."/>
            <person name="Zhu Y."/>
            <person name="Hemphill L."/>
            <person name="Shang Y."/>
            <person name="Youmans B."/>
            <person name="Ayvaz T."/>
            <person name="Ross M."/>
            <person name="Santibanez J."/>
            <person name="Aqrawi P."/>
            <person name="Gross S."/>
            <person name="Joshi V."/>
            <person name="Fowler G."/>
            <person name="Nazareth L."/>
            <person name="Reid J."/>
            <person name="Worley K."/>
            <person name="Petrosino J."/>
            <person name="Highlander S."/>
            <person name="Gibbs R."/>
        </authorList>
    </citation>
    <scope>NUCLEOTIDE SEQUENCE [LARGE SCALE GENOMIC DNA]</scope>
    <source>
        <strain evidence="2 3">ATCC 9812</strain>
    </source>
</reference>
<gene>
    <name evidence="2" type="ORF">HMPREF0819_0913</name>
</gene>
<evidence type="ECO:0000313" key="2">
    <source>
        <dbReference type="EMBL" id="EFW88852.1"/>
    </source>
</evidence>
<keyword evidence="1" id="KW-0472">Membrane</keyword>
<comment type="caution">
    <text evidence="2">The sequence shown here is derived from an EMBL/GenBank/DDBJ whole genome shotgun (WGS) entry which is preliminary data.</text>
</comment>
<dbReference type="AlphaFoldDB" id="E8JPM0"/>
<dbReference type="Proteomes" id="UP000005699">
    <property type="component" value="Unassembled WGS sequence"/>
</dbReference>
<evidence type="ECO:0008006" key="4">
    <source>
        <dbReference type="Google" id="ProtNLM"/>
    </source>
</evidence>
<sequence>MISVELEERIMPTPLKQHKDLEDQHLQAEDTPKFYEFKEINHKSAKFKELMFFARIALFAISTVVVSFFLLVLNLAPIWAFLFASLISLAITSAVSSIIWSLRH</sequence>
<organism evidence="2 3">
    <name type="scientific">Streptococcus equinus ATCC 9812</name>
    <dbReference type="NCBI Taxonomy" id="525379"/>
    <lineage>
        <taxon>Bacteria</taxon>
        <taxon>Bacillati</taxon>
        <taxon>Bacillota</taxon>
        <taxon>Bacilli</taxon>
        <taxon>Lactobacillales</taxon>
        <taxon>Streptococcaceae</taxon>
        <taxon>Streptococcus</taxon>
    </lineage>
</organism>
<feature type="transmembrane region" description="Helical" evidence="1">
    <location>
        <begin position="52"/>
        <end position="72"/>
    </location>
</feature>
<dbReference type="HOGENOM" id="CLU_169057_0_0_9"/>
<keyword evidence="1" id="KW-1133">Transmembrane helix</keyword>
<dbReference type="EMBL" id="AEVB01000028">
    <property type="protein sequence ID" value="EFW88852.1"/>
    <property type="molecule type" value="Genomic_DNA"/>
</dbReference>
<evidence type="ECO:0000313" key="3">
    <source>
        <dbReference type="Proteomes" id="UP000005699"/>
    </source>
</evidence>
<feature type="transmembrane region" description="Helical" evidence="1">
    <location>
        <begin position="78"/>
        <end position="102"/>
    </location>
</feature>
<dbReference type="Pfam" id="PF11674">
    <property type="entry name" value="DUF3270"/>
    <property type="match status" value="1"/>
</dbReference>
<keyword evidence="1" id="KW-0812">Transmembrane</keyword>
<proteinExistence type="predicted"/>
<name>E8JPM0_STREI</name>
<accession>E8JPM0</accession>
<dbReference type="InterPro" id="IPR021688">
    <property type="entry name" value="DUF3270"/>
</dbReference>
<protein>
    <recommendedName>
        <fullName evidence="4">DUF3270 family protein</fullName>
    </recommendedName>
</protein>
<evidence type="ECO:0000256" key="1">
    <source>
        <dbReference type="SAM" id="Phobius"/>
    </source>
</evidence>